<proteinExistence type="inferred from homology"/>
<dbReference type="PANTHER" id="PTHR46300">
    <property type="entry name" value="P450, PUTATIVE (EUROFUNG)-RELATED-RELATED"/>
    <property type="match status" value="1"/>
</dbReference>
<dbReference type="GO" id="GO:0016705">
    <property type="term" value="F:oxidoreductase activity, acting on paired donors, with incorporation or reduction of molecular oxygen"/>
    <property type="evidence" value="ECO:0007669"/>
    <property type="project" value="InterPro"/>
</dbReference>
<organism evidence="8 9">
    <name type="scientific">Plectosphaerella cucumerina</name>
    <dbReference type="NCBI Taxonomy" id="40658"/>
    <lineage>
        <taxon>Eukaryota</taxon>
        <taxon>Fungi</taxon>
        <taxon>Dikarya</taxon>
        <taxon>Ascomycota</taxon>
        <taxon>Pezizomycotina</taxon>
        <taxon>Sordariomycetes</taxon>
        <taxon>Hypocreomycetidae</taxon>
        <taxon>Glomerellales</taxon>
        <taxon>Plectosphaerellaceae</taxon>
        <taxon>Plectosphaerella</taxon>
    </lineage>
</organism>
<gene>
    <name evidence="8" type="ORF">B0T11DRAFT_326887</name>
</gene>
<dbReference type="GO" id="GO:0020037">
    <property type="term" value="F:heme binding"/>
    <property type="evidence" value="ECO:0007669"/>
    <property type="project" value="InterPro"/>
</dbReference>
<dbReference type="AlphaFoldDB" id="A0A8K0TKY4"/>
<comment type="similarity">
    <text evidence="1 6">Belongs to the cytochrome P450 family.</text>
</comment>
<dbReference type="Proteomes" id="UP000813385">
    <property type="component" value="Unassembled WGS sequence"/>
</dbReference>
<keyword evidence="9" id="KW-1185">Reference proteome</keyword>
<feature type="chain" id="PRO_5035474199" evidence="7">
    <location>
        <begin position="21"/>
        <end position="551"/>
    </location>
</feature>
<evidence type="ECO:0000256" key="6">
    <source>
        <dbReference type="RuleBase" id="RU000461"/>
    </source>
</evidence>
<reference evidence="8" key="1">
    <citation type="journal article" date="2021" name="Nat. Commun.">
        <title>Genetic determinants of endophytism in the Arabidopsis root mycobiome.</title>
        <authorList>
            <person name="Mesny F."/>
            <person name="Miyauchi S."/>
            <person name="Thiergart T."/>
            <person name="Pickel B."/>
            <person name="Atanasova L."/>
            <person name="Karlsson M."/>
            <person name="Huettel B."/>
            <person name="Barry K.W."/>
            <person name="Haridas S."/>
            <person name="Chen C."/>
            <person name="Bauer D."/>
            <person name="Andreopoulos W."/>
            <person name="Pangilinan J."/>
            <person name="LaButti K."/>
            <person name="Riley R."/>
            <person name="Lipzen A."/>
            <person name="Clum A."/>
            <person name="Drula E."/>
            <person name="Henrissat B."/>
            <person name="Kohler A."/>
            <person name="Grigoriev I.V."/>
            <person name="Martin F.M."/>
            <person name="Hacquard S."/>
        </authorList>
    </citation>
    <scope>NUCLEOTIDE SEQUENCE</scope>
    <source>
        <strain evidence="8">MPI-CAGE-AT-0016</strain>
    </source>
</reference>
<dbReference type="Gene3D" id="1.10.630.10">
    <property type="entry name" value="Cytochrome P450"/>
    <property type="match status" value="1"/>
</dbReference>
<keyword evidence="3 6" id="KW-0560">Oxidoreductase</keyword>
<dbReference type="GO" id="GO:0004497">
    <property type="term" value="F:monooxygenase activity"/>
    <property type="evidence" value="ECO:0007669"/>
    <property type="project" value="UniProtKB-KW"/>
</dbReference>
<evidence type="ECO:0000313" key="9">
    <source>
        <dbReference type="Proteomes" id="UP000813385"/>
    </source>
</evidence>
<dbReference type="GO" id="GO:0005506">
    <property type="term" value="F:iron ion binding"/>
    <property type="evidence" value="ECO:0007669"/>
    <property type="project" value="InterPro"/>
</dbReference>
<name>A0A8K0TKY4_9PEZI</name>
<evidence type="ECO:0000313" key="8">
    <source>
        <dbReference type="EMBL" id="KAH7368736.1"/>
    </source>
</evidence>
<keyword evidence="4 5" id="KW-0408">Iron</keyword>
<evidence type="ECO:0000256" key="4">
    <source>
        <dbReference type="ARBA" id="ARBA00023004"/>
    </source>
</evidence>
<evidence type="ECO:0000256" key="5">
    <source>
        <dbReference type="PIRSR" id="PIRSR602401-1"/>
    </source>
</evidence>
<accession>A0A8K0TKY4</accession>
<dbReference type="Pfam" id="PF00067">
    <property type="entry name" value="p450"/>
    <property type="match status" value="1"/>
</dbReference>
<dbReference type="PRINTS" id="PR00463">
    <property type="entry name" value="EP450I"/>
</dbReference>
<feature type="signal peptide" evidence="7">
    <location>
        <begin position="1"/>
        <end position="20"/>
    </location>
</feature>
<dbReference type="OrthoDB" id="1103324at2759"/>
<dbReference type="PANTHER" id="PTHR46300:SF6">
    <property type="entry name" value="CYTOCHROME P450 2C30"/>
    <property type="match status" value="1"/>
</dbReference>
<evidence type="ECO:0000256" key="1">
    <source>
        <dbReference type="ARBA" id="ARBA00010617"/>
    </source>
</evidence>
<evidence type="ECO:0000256" key="2">
    <source>
        <dbReference type="ARBA" id="ARBA00022723"/>
    </source>
</evidence>
<keyword evidence="5 6" id="KW-0349">Heme</keyword>
<dbReference type="InterPro" id="IPR036396">
    <property type="entry name" value="Cyt_P450_sf"/>
</dbReference>
<dbReference type="EMBL" id="JAGPXD010000002">
    <property type="protein sequence ID" value="KAH7368736.1"/>
    <property type="molecule type" value="Genomic_DNA"/>
</dbReference>
<keyword evidence="2 5" id="KW-0479">Metal-binding</keyword>
<dbReference type="InterPro" id="IPR017972">
    <property type="entry name" value="Cyt_P450_CS"/>
</dbReference>
<feature type="binding site" description="axial binding residue" evidence="5">
    <location>
        <position position="470"/>
    </location>
    <ligand>
        <name>heme</name>
        <dbReference type="ChEBI" id="CHEBI:30413"/>
    </ligand>
    <ligandPart>
        <name>Fe</name>
        <dbReference type="ChEBI" id="CHEBI:18248"/>
    </ligandPart>
</feature>
<comment type="caution">
    <text evidence="8">The sequence shown here is derived from an EMBL/GenBank/DDBJ whole genome shotgun (WGS) entry which is preliminary data.</text>
</comment>
<protein>
    <submittedName>
        <fullName evidence="8">Cytochrome P450</fullName>
    </submittedName>
</protein>
<evidence type="ECO:0000256" key="7">
    <source>
        <dbReference type="SAM" id="SignalP"/>
    </source>
</evidence>
<dbReference type="SUPFAM" id="SSF48264">
    <property type="entry name" value="Cytochrome P450"/>
    <property type="match status" value="1"/>
</dbReference>
<dbReference type="InterPro" id="IPR002401">
    <property type="entry name" value="Cyt_P450_E_grp-I"/>
</dbReference>
<comment type="cofactor">
    <cofactor evidence="5">
        <name>heme</name>
        <dbReference type="ChEBI" id="CHEBI:30413"/>
    </cofactor>
</comment>
<keyword evidence="6" id="KW-0503">Monooxygenase</keyword>
<keyword evidence="7" id="KW-0732">Signal</keyword>
<sequence length="551" mass="62568">MFEFVIFYVVVLALPSVAYAAINRLLQRLRSTSSSPNSTSIHPPPAKTYYEEGRFPGPRQWPIIGRVHDVPRFSLWLKFKQWADEFGPIYQTSMAGDNFIIISDEEIATELLIKNGNSFGGRPQIRALIGHKLGPAYSALMDRHDTWKTQRKWVHAAMAASHQSHFNGHIENEVKRWLVTLLVDPAQFHANTRELTGRIINTLAWDDAGQGRAYGESALATLKQMSVSGPVVNTLTPLWHLADLVRHNPWRAYEVRREAAQRAWWARSLRESKARFLHGELPADTWAYRYCAQLVAGGNPTLEQGAEEEDFAACMLGFQCLVGVVTISGPMQFFLMAMALHPLWLARCQEELDRVCGDRMPTVADAQHLPTVRACLKETLRWRPGVPLGVPHQCEKDHEFRGVTIKKGTVVMACEWNINRVPAKYPDPDHYRPDRYLDPAFPTYQEPLTRYPNFREGKGMHTFGWGRRACVGQLLVDDELVVAGAAVCWAFEMGPKKCPATGRDVVFDTQATNSNVILEPKPFPMEFRPRSQEKANIVMQQYAEVRHRLKV</sequence>
<dbReference type="PROSITE" id="PS00086">
    <property type="entry name" value="CYTOCHROME_P450"/>
    <property type="match status" value="1"/>
</dbReference>
<evidence type="ECO:0000256" key="3">
    <source>
        <dbReference type="ARBA" id="ARBA00023002"/>
    </source>
</evidence>
<dbReference type="InterPro" id="IPR001128">
    <property type="entry name" value="Cyt_P450"/>
</dbReference>
<dbReference type="InterPro" id="IPR050364">
    <property type="entry name" value="Cytochrome_P450_fung"/>
</dbReference>